<organism evidence="2 3">
    <name type="scientific">Rehmannia glutinosa</name>
    <name type="common">Chinese foxglove</name>
    <dbReference type="NCBI Taxonomy" id="99300"/>
    <lineage>
        <taxon>Eukaryota</taxon>
        <taxon>Viridiplantae</taxon>
        <taxon>Streptophyta</taxon>
        <taxon>Embryophyta</taxon>
        <taxon>Tracheophyta</taxon>
        <taxon>Spermatophyta</taxon>
        <taxon>Magnoliopsida</taxon>
        <taxon>eudicotyledons</taxon>
        <taxon>Gunneridae</taxon>
        <taxon>Pentapetalae</taxon>
        <taxon>asterids</taxon>
        <taxon>lamiids</taxon>
        <taxon>Lamiales</taxon>
        <taxon>Orobanchaceae</taxon>
        <taxon>Rehmannieae</taxon>
        <taxon>Rehmannia</taxon>
    </lineage>
</organism>
<evidence type="ECO:0000259" key="1">
    <source>
        <dbReference type="Pfam" id="PF13456"/>
    </source>
</evidence>
<dbReference type="Gene3D" id="3.30.420.10">
    <property type="entry name" value="Ribonuclease H-like superfamily/Ribonuclease H"/>
    <property type="match status" value="1"/>
</dbReference>
<dbReference type="PANTHER" id="PTHR37212:SF2">
    <property type="entry name" value="ACTIN PROTEIN 2_3 COMPLEX SUBUNIT-LIKE PROTEIN"/>
    <property type="match status" value="1"/>
</dbReference>
<comment type="caution">
    <text evidence="2">The sequence shown here is derived from an EMBL/GenBank/DDBJ whole genome shotgun (WGS) entry which is preliminary data.</text>
</comment>
<gene>
    <name evidence="2" type="ORF">DH2020_020744</name>
</gene>
<accession>A0ABR0W7C8</accession>
<dbReference type="Pfam" id="PF13456">
    <property type="entry name" value="RVT_3"/>
    <property type="match status" value="1"/>
</dbReference>
<evidence type="ECO:0000313" key="3">
    <source>
        <dbReference type="Proteomes" id="UP001318860"/>
    </source>
</evidence>
<evidence type="ECO:0000313" key="2">
    <source>
        <dbReference type="EMBL" id="KAK6141979.1"/>
    </source>
</evidence>
<dbReference type="CDD" id="cd06222">
    <property type="entry name" value="RNase_H_like"/>
    <property type="match status" value="1"/>
</dbReference>
<feature type="domain" description="RNase H type-1" evidence="1">
    <location>
        <begin position="3"/>
        <end position="85"/>
    </location>
</feature>
<protein>
    <recommendedName>
        <fullName evidence="1">RNase H type-1 domain-containing protein</fullName>
    </recommendedName>
</protein>
<dbReference type="InterPro" id="IPR044730">
    <property type="entry name" value="RNase_H-like_dom_plant"/>
</dbReference>
<keyword evidence="3" id="KW-1185">Reference proteome</keyword>
<reference evidence="2 3" key="1">
    <citation type="journal article" date="2021" name="Comput. Struct. Biotechnol. J.">
        <title>De novo genome assembly of the potent medicinal plant Rehmannia glutinosa using nanopore technology.</title>
        <authorList>
            <person name="Ma L."/>
            <person name="Dong C."/>
            <person name="Song C."/>
            <person name="Wang X."/>
            <person name="Zheng X."/>
            <person name="Niu Y."/>
            <person name="Chen S."/>
            <person name="Feng W."/>
        </authorList>
    </citation>
    <scope>NUCLEOTIDE SEQUENCE [LARGE SCALE GENOMIC DNA]</scope>
    <source>
        <strain evidence="2">DH-2019</strain>
    </source>
</reference>
<dbReference type="InterPro" id="IPR012337">
    <property type="entry name" value="RNaseH-like_sf"/>
</dbReference>
<name>A0ABR0W7C8_REHGL</name>
<dbReference type="InterPro" id="IPR036397">
    <property type="entry name" value="RNaseH_sf"/>
</dbReference>
<sequence length="511" mass="57612">MASSNAEAMCLKEVLSWIKNVALSNVIIESDAKTVVDSITHFTSDLSEFGCIIRTCRSLVRECQNIIICHVNRQANSVAHALARVARSQVEDEVDDDTEARLSECVDKCQKEINQINGDEEMPFWGIQEKLPQLEYPELKSSVLLQSFLKHEINSLVELNIEKGEDFLEGLLVDGWLLNLVYASSCVEKSIATWTFNLMLYSSKVRLMEAACEFWCAILSVKDKADSSSIKIDWLPRYSDLKGALQAYGFLLDSSSKFSSDIDMVPADSITAGPPQNIRSWIKCAAFCCQTRDANIILSTQEAEDLLVKIISLFLDRQLLGLSMILHEATFSVINFFSDEEWSDSCKKVAKSLAYRLPCNVNCLRVVESIVGVDGRSKQLRSAVAFQFLVTCLDEKVCDAEEILRLLISKNVKDKNCDLFQMYIYLSLAENWLLFDTMLKDKAAIHELWGICLRNCSCGITITDLRSYASNNDRMLSDFKVQLLLTFAKKAMLRTSLDNPCRTDARIFEAP</sequence>
<dbReference type="InterPro" id="IPR002156">
    <property type="entry name" value="RNaseH_domain"/>
</dbReference>
<dbReference type="EMBL" id="JABTTQ020000025">
    <property type="protein sequence ID" value="KAK6141979.1"/>
    <property type="molecule type" value="Genomic_DNA"/>
</dbReference>
<dbReference type="Proteomes" id="UP001318860">
    <property type="component" value="Unassembled WGS sequence"/>
</dbReference>
<dbReference type="SUPFAM" id="SSF53098">
    <property type="entry name" value="Ribonuclease H-like"/>
    <property type="match status" value="1"/>
</dbReference>
<dbReference type="PANTHER" id="PTHR37212">
    <property type="entry name" value="ACTIN PROTEIN 2/3 COMPLEX SUBUNIT-LIKE PROTEIN"/>
    <property type="match status" value="1"/>
</dbReference>
<proteinExistence type="predicted"/>